<reference evidence="2" key="1">
    <citation type="journal article" date="2015" name="Nat. Genet.">
        <title>The genome and transcriptome of the zoonotic hookworm Ancylostoma ceylanicum identify infection-specific gene families.</title>
        <authorList>
            <person name="Schwarz E.M."/>
            <person name="Hu Y."/>
            <person name="Antoshechkin I."/>
            <person name="Miller M.M."/>
            <person name="Sternberg P.W."/>
            <person name="Aroian R.V."/>
        </authorList>
    </citation>
    <scope>NUCLEOTIDE SEQUENCE</scope>
    <source>
        <strain evidence="2">HY135</strain>
    </source>
</reference>
<dbReference type="Proteomes" id="UP000024635">
    <property type="component" value="Unassembled WGS sequence"/>
</dbReference>
<organism evidence="1 2">
    <name type="scientific">Ancylostoma ceylanicum</name>
    <dbReference type="NCBI Taxonomy" id="53326"/>
    <lineage>
        <taxon>Eukaryota</taxon>
        <taxon>Metazoa</taxon>
        <taxon>Ecdysozoa</taxon>
        <taxon>Nematoda</taxon>
        <taxon>Chromadorea</taxon>
        <taxon>Rhabditida</taxon>
        <taxon>Rhabditina</taxon>
        <taxon>Rhabditomorpha</taxon>
        <taxon>Strongyloidea</taxon>
        <taxon>Ancylostomatidae</taxon>
        <taxon>Ancylostomatinae</taxon>
        <taxon>Ancylostoma</taxon>
    </lineage>
</organism>
<name>A0A016T6V1_9BILA</name>
<proteinExistence type="predicted"/>
<protein>
    <recommendedName>
        <fullName evidence="3">GIY-YIG domain-containing protein</fullName>
    </recommendedName>
</protein>
<sequence length="125" mass="14358">MDDVFLVNIPNENIRKQLVRNRLYDKHCISEQCVVCPYGNIGDRAEVTVVYQLECLTCHDLYIDETGRAPSVRIEEHMATKRRGNVTSPLGRHRVETHSGNDFNVKCRILAFENDIAERKALEAD</sequence>
<accession>A0A016T6V1</accession>
<keyword evidence="2" id="KW-1185">Reference proteome</keyword>
<dbReference type="OrthoDB" id="5839195at2759"/>
<evidence type="ECO:0000313" key="2">
    <source>
        <dbReference type="Proteomes" id="UP000024635"/>
    </source>
</evidence>
<evidence type="ECO:0008006" key="3">
    <source>
        <dbReference type="Google" id="ProtNLM"/>
    </source>
</evidence>
<evidence type="ECO:0000313" key="1">
    <source>
        <dbReference type="EMBL" id="EYB98371.1"/>
    </source>
</evidence>
<dbReference type="EMBL" id="JARK01001467">
    <property type="protein sequence ID" value="EYB98371.1"/>
    <property type="molecule type" value="Genomic_DNA"/>
</dbReference>
<gene>
    <name evidence="1" type="primary">Acey_s0131.g1582</name>
    <name evidence="1" type="ORF">Y032_0131g1582</name>
</gene>
<comment type="caution">
    <text evidence="1">The sequence shown here is derived from an EMBL/GenBank/DDBJ whole genome shotgun (WGS) entry which is preliminary data.</text>
</comment>
<dbReference type="AlphaFoldDB" id="A0A016T6V1"/>